<evidence type="ECO:0000313" key="4">
    <source>
        <dbReference type="Proteomes" id="UP000026961"/>
    </source>
</evidence>
<dbReference type="EnsemblPlants" id="OGLUM11G11410.1">
    <property type="protein sequence ID" value="OGLUM11G11410.1"/>
    <property type="gene ID" value="OGLUM11G11410"/>
</dbReference>
<evidence type="ECO:0000256" key="1">
    <source>
        <dbReference type="ARBA" id="ARBA00009431"/>
    </source>
</evidence>
<keyword evidence="2" id="KW-0732">Signal</keyword>
<dbReference type="GO" id="GO:0016747">
    <property type="term" value="F:acyltransferase activity, transferring groups other than amino-acyl groups"/>
    <property type="evidence" value="ECO:0007669"/>
    <property type="project" value="TreeGrafter"/>
</dbReference>
<accession>A0A0E0BII4</accession>
<dbReference type="Proteomes" id="UP000026961">
    <property type="component" value="Chromosome 11"/>
</dbReference>
<dbReference type="Gramene" id="OGLUM11G11410.1">
    <property type="protein sequence ID" value="OGLUM11G11410.1"/>
    <property type="gene ID" value="OGLUM11G11410"/>
</dbReference>
<evidence type="ECO:0008006" key="5">
    <source>
        <dbReference type="Google" id="ProtNLM"/>
    </source>
</evidence>
<dbReference type="GO" id="GO:0019748">
    <property type="term" value="P:secondary metabolic process"/>
    <property type="evidence" value="ECO:0007669"/>
    <property type="project" value="TreeGrafter"/>
</dbReference>
<dbReference type="FunFam" id="3.40.50.1820:FF:000647">
    <property type="entry name" value="Serine carboxypeptidase family protein"/>
    <property type="match status" value="1"/>
</dbReference>
<protein>
    <recommendedName>
        <fullName evidence="5">Serine carboxypeptidase-like 19</fullName>
    </recommendedName>
</protein>
<dbReference type="AlphaFoldDB" id="A0A0E0BII4"/>
<dbReference type="HOGENOM" id="CLU_008523_0_0_1"/>
<dbReference type="Gene3D" id="3.40.50.1820">
    <property type="entry name" value="alpha/beta hydrolase"/>
    <property type="match status" value="1"/>
</dbReference>
<name>A0A0E0BII4_9ORYZ</name>
<dbReference type="Pfam" id="PF00450">
    <property type="entry name" value="Peptidase_S10"/>
    <property type="match status" value="2"/>
</dbReference>
<reference evidence="3" key="2">
    <citation type="submission" date="2018-05" db="EMBL/GenBank/DDBJ databases">
        <title>OgluRS3 (Oryza glumaepatula Reference Sequence Version 3).</title>
        <authorList>
            <person name="Zhang J."/>
            <person name="Kudrna D."/>
            <person name="Lee S."/>
            <person name="Talag J."/>
            <person name="Welchert J."/>
            <person name="Wing R.A."/>
        </authorList>
    </citation>
    <scope>NUCLEOTIDE SEQUENCE [LARGE SCALE GENOMIC DNA]</scope>
</reference>
<sequence>MALLLPLIVICIVSGVTADANADAPMTRTHVASLPGFDGALPSRLETGYVTVDEVNGGELFYYFIESEGDPGSDPVLLWLTGGDRCSVLSALFFEIGPVKLVIEPYNGGLPRLRYHPYSWIKVANILFVDSPMGAGFSFSRDPNGYDVSEWFDGHPEYLANPFYVGGDSIAGRFVPFITEKISEDIEAAVRPTLNLKMILEHCKGEDYDKPKNLICRQAMARFNELLDEVSKPHILYRKCIYLSPRPNLESIHRKILKEEFRVLKHPPPRPSIQCITYANYLSYFWANNNNTQETLGIKKGSVNEWVRCHNNDLPYTEDIMTSIKYHRNVTLKGYRALVYR</sequence>
<organism evidence="3">
    <name type="scientific">Oryza glumipatula</name>
    <dbReference type="NCBI Taxonomy" id="40148"/>
    <lineage>
        <taxon>Eukaryota</taxon>
        <taxon>Viridiplantae</taxon>
        <taxon>Streptophyta</taxon>
        <taxon>Embryophyta</taxon>
        <taxon>Tracheophyta</taxon>
        <taxon>Spermatophyta</taxon>
        <taxon>Magnoliopsida</taxon>
        <taxon>Liliopsida</taxon>
        <taxon>Poales</taxon>
        <taxon>Poaceae</taxon>
        <taxon>BOP clade</taxon>
        <taxon>Oryzoideae</taxon>
        <taxon>Oryzeae</taxon>
        <taxon>Oryzinae</taxon>
        <taxon>Oryza</taxon>
    </lineage>
</organism>
<dbReference type="PRINTS" id="PR00724">
    <property type="entry name" value="CRBOXYPTASEC"/>
</dbReference>
<dbReference type="InterPro" id="IPR029058">
    <property type="entry name" value="AB_hydrolase_fold"/>
</dbReference>
<evidence type="ECO:0000256" key="2">
    <source>
        <dbReference type="SAM" id="SignalP"/>
    </source>
</evidence>
<reference evidence="3" key="1">
    <citation type="submission" date="2015-04" db="UniProtKB">
        <authorList>
            <consortium name="EnsemblPlants"/>
        </authorList>
    </citation>
    <scope>IDENTIFICATION</scope>
</reference>
<dbReference type="GO" id="GO:0006508">
    <property type="term" value="P:proteolysis"/>
    <property type="evidence" value="ECO:0007669"/>
    <property type="project" value="InterPro"/>
</dbReference>
<dbReference type="InterPro" id="IPR001563">
    <property type="entry name" value="Peptidase_S10"/>
</dbReference>
<dbReference type="eggNOG" id="KOG1282">
    <property type="taxonomic scope" value="Eukaryota"/>
</dbReference>
<dbReference type="GO" id="GO:0004185">
    <property type="term" value="F:serine-type carboxypeptidase activity"/>
    <property type="evidence" value="ECO:0007669"/>
    <property type="project" value="InterPro"/>
</dbReference>
<feature type="chain" id="PRO_5002355133" description="Serine carboxypeptidase-like 19" evidence="2">
    <location>
        <begin position="19"/>
        <end position="341"/>
    </location>
</feature>
<keyword evidence="4" id="KW-1185">Reference proteome</keyword>
<comment type="similarity">
    <text evidence="1">Belongs to the peptidase S10 family.</text>
</comment>
<feature type="signal peptide" evidence="2">
    <location>
        <begin position="1"/>
        <end position="18"/>
    </location>
</feature>
<dbReference type="SUPFAM" id="SSF53474">
    <property type="entry name" value="alpha/beta-Hydrolases"/>
    <property type="match status" value="1"/>
</dbReference>
<proteinExistence type="inferred from homology"/>
<dbReference type="PANTHER" id="PTHR11802:SF46">
    <property type="entry name" value="CARBOXYPEPTIDASE"/>
    <property type="match status" value="1"/>
</dbReference>
<evidence type="ECO:0000313" key="3">
    <source>
        <dbReference type="EnsemblPlants" id="OGLUM11G11410.1"/>
    </source>
</evidence>
<dbReference type="PANTHER" id="PTHR11802">
    <property type="entry name" value="SERINE PROTEASE FAMILY S10 SERINE CARBOXYPEPTIDASE"/>
    <property type="match status" value="1"/>
</dbReference>